<evidence type="ECO:0000256" key="4">
    <source>
        <dbReference type="SAM" id="Phobius"/>
    </source>
</evidence>
<dbReference type="Pfam" id="PF00990">
    <property type="entry name" value="GGDEF"/>
    <property type="match status" value="1"/>
</dbReference>
<dbReference type="InterPro" id="IPR029787">
    <property type="entry name" value="Nucleotide_cyclase"/>
</dbReference>
<accession>A0ABW0K006</accession>
<evidence type="ECO:0000256" key="3">
    <source>
        <dbReference type="SAM" id="MobiDB-lite"/>
    </source>
</evidence>
<dbReference type="SMART" id="SM00267">
    <property type="entry name" value="GGDEF"/>
    <property type="match status" value="1"/>
</dbReference>
<feature type="transmembrane region" description="Helical" evidence="4">
    <location>
        <begin position="144"/>
        <end position="162"/>
    </location>
</feature>
<dbReference type="InterPro" id="IPR050469">
    <property type="entry name" value="Diguanylate_Cyclase"/>
</dbReference>
<reference evidence="7" key="1">
    <citation type="journal article" date="2019" name="Int. J. Syst. Evol. Microbiol.">
        <title>The Global Catalogue of Microorganisms (GCM) 10K type strain sequencing project: providing services to taxonomists for standard genome sequencing and annotation.</title>
        <authorList>
            <consortium name="The Broad Institute Genomics Platform"/>
            <consortium name="The Broad Institute Genome Sequencing Center for Infectious Disease"/>
            <person name="Wu L."/>
            <person name="Ma J."/>
        </authorList>
    </citation>
    <scope>NUCLEOTIDE SEQUENCE [LARGE SCALE GENOMIC DNA]</scope>
    <source>
        <strain evidence="7">KACC 12822</strain>
    </source>
</reference>
<comment type="caution">
    <text evidence="6">The sequence shown here is derived from an EMBL/GenBank/DDBJ whole genome shotgun (WGS) entry which is preliminary data.</text>
</comment>
<dbReference type="CDD" id="cd01949">
    <property type="entry name" value="GGDEF"/>
    <property type="match status" value="1"/>
</dbReference>
<name>A0ABW0K006_9GAMM</name>
<evidence type="ECO:0000259" key="5">
    <source>
        <dbReference type="PROSITE" id="PS50887"/>
    </source>
</evidence>
<feature type="domain" description="GGDEF" evidence="5">
    <location>
        <begin position="240"/>
        <end position="369"/>
    </location>
</feature>
<dbReference type="GO" id="GO:0052621">
    <property type="term" value="F:diguanylate cyclase activity"/>
    <property type="evidence" value="ECO:0007669"/>
    <property type="project" value="UniProtKB-EC"/>
</dbReference>
<evidence type="ECO:0000313" key="6">
    <source>
        <dbReference type="EMBL" id="MFC5441520.1"/>
    </source>
</evidence>
<dbReference type="EC" id="2.7.7.65" evidence="1"/>
<proteinExistence type="predicted"/>
<feature type="transmembrane region" description="Helical" evidence="4">
    <location>
        <begin position="29"/>
        <end position="49"/>
    </location>
</feature>
<keyword evidence="4" id="KW-0472">Membrane</keyword>
<dbReference type="InterPro" id="IPR000160">
    <property type="entry name" value="GGDEF_dom"/>
</dbReference>
<feature type="transmembrane region" description="Helical" evidence="4">
    <location>
        <begin position="61"/>
        <end position="79"/>
    </location>
</feature>
<dbReference type="EMBL" id="JBHSMM010000006">
    <property type="protein sequence ID" value="MFC5441520.1"/>
    <property type="molecule type" value="Genomic_DNA"/>
</dbReference>
<evidence type="ECO:0000256" key="1">
    <source>
        <dbReference type="ARBA" id="ARBA00012528"/>
    </source>
</evidence>
<keyword evidence="4" id="KW-1133">Transmembrane helix</keyword>
<feature type="region of interest" description="Disordered" evidence="3">
    <location>
        <begin position="1"/>
        <end position="20"/>
    </location>
</feature>
<keyword evidence="4" id="KW-0812">Transmembrane</keyword>
<dbReference type="InterPro" id="IPR043128">
    <property type="entry name" value="Rev_trsase/Diguanyl_cyclase"/>
</dbReference>
<protein>
    <recommendedName>
        <fullName evidence="1">diguanylate cyclase</fullName>
        <ecNumber evidence="1">2.7.7.65</ecNumber>
    </recommendedName>
</protein>
<sequence>MPLNIGAATPPPNGEHRPEPYAGRERKRAALLAIFVLSWVGTTLAWALMESRGVSSPTLRAVFAANIVFHPLMFAMVYWRLLPEPVVDLSCLLFATGVCAACMVLRLYFPSYGGRIDLEPLYLWIPVIYVFAFIVAGHKSSLRISLGIMALFLVISLPYLLQSPSSRFANFTVQLHMVSAVLVAALYFFSSYQQRLQAAQLTMDELATLSHTDELTRLPNRRRISQVVGYELTRFERYGRGFALIMLDIDHFKDVNDRFGHPVGDRALKALALRARQALRDGDTLGRWGGEEFVIVLPEAGLDDALRKAHALCAHVARAPLIDDLSITISCGVASVTPADTAESLFHRADAALYAAKQQGRNRAESAAPA</sequence>
<dbReference type="NCBIfam" id="TIGR00254">
    <property type="entry name" value="GGDEF"/>
    <property type="match status" value="1"/>
</dbReference>
<keyword evidence="6" id="KW-0808">Transferase</keyword>
<feature type="transmembrane region" description="Helical" evidence="4">
    <location>
        <begin position="168"/>
        <end position="189"/>
    </location>
</feature>
<feature type="transmembrane region" description="Helical" evidence="4">
    <location>
        <begin position="121"/>
        <end position="137"/>
    </location>
</feature>
<dbReference type="PANTHER" id="PTHR45138:SF9">
    <property type="entry name" value="DIGUANYLATE CYCLASE DGCM-RELATED"/>
    <property type="match status" value="1"/>
</dbReference>
<dbReference type="RefSeq" id="WP_377342128.1">
    <property type="nucleotide sequence ID" value="NZ_JALBWS010000009.1"/>
</dbReference>
<organism evidence="6 7">
    <name type="scientific">Rhodanobacter ginsenosidimutans</name>
    <dbReference type="NCBI Taxonomy" id="490571"/>
    <lineage>
        <taxon>Bacteria</taxon>
        <taxon>Pseudomonadati</taxon>
        <taxon>Pseudomonadota</taxon>
        <taxon>Gammaproteobacteria</taxon>
        <taxon>Lysobacterales</taxon>
        <taxon>Rhodanobacteraceae</taxon>
        <taxon>Rhodanobacter</taxon>
    </lineage>
</organism>
<dbReference type="SUPFAM" id="SSF55073">
    <property type="entry name" value="Nucleotide cyclase"/>
    <property type="match status" value="1"/>
</dbReference>
<dbReference type="Proteomes" id="UP001596018">
    <property type="component" value="Unassembled WGS sequence"/>
</dbReference>
<evidence type="ECO:0000313" key="7">
    <source>
        <dbReference type="Proteomes" id="UP001596018"/>
    </source>
</evidence>
<keyword evidence="7" id="KW-1185">Reference proteome</keyword>
<dbReference type="PROSITE" id="PS50887">
    <property type="entry name" value="GGDEF"/>
    <property type="match status" value="1"/>
</dbReference>
<comment type="catalytic activity">
    <reaction evidence="2">
        <text>2 GTP = 3',3'-c-di-GMP + 2 diphosphate</text>
        <dbReference type="Rhea" id="RHEA:24898"/>
        <dbReference type="ChEBI" id="CHEBI:33019"/>
        <dbReference type="ChEBI" id="CHEBI:37565"/>
        <dbReference type="ChEBI" id="CHEBI:58805"/>
        <dbReference type="EC" id="2.7.7.65"/>
    </reaction>
</comment>
<gene>
    <name evidence="6" type="ORF">ACFPK0_16020</name>
</gene>
<dbReference type="Gene3D" id="3.30.70.270">
    <property type="match status" value="1"/>
</dbReference>
<evidence type="ECO:0000256" key="2">
    <source>
        <dbReference type="ARBA" id="ARBA00034247"/>
    </source>
</evidence>
<feature type="transmembrane region" description="Helical" evidence="4">
    <location>
        <begin position="86"/>
        <end position="109"/>
    </location>
</feature>
<keyword evidence="6" id="KW-0548">Nucleotidyltransferase</keyword>
<dbReference type="PANTHER" id="PTHR45138">
    <property type="entry name" value="REGULATORY COMPONENTS OF SENSORY TRANSDUCTION SYSTEM"/>
    <property type="match status" value="1"/>
</dbReference>